<reference evidence="2" key="1">
    <citation type="submission" date="2022-07" db="EMBL/GenBank/DDBJ databases">
        <title>Chromosome-level genome of Muraenolepis orangiensis.</title>
        <authorList>
            <person name="Kim J."/>
        </authorList>
    </citation>
    <scope>NUCLEOTIDE SEQUENCE</scope>
    <source>
        <strain evidence="2">KU_S4_2022</strain>
        <tissue evidence="2">Muscle</tissue>
    </source>
</reference>
<proteinExistence type="predicted"/>
<organism evidence="2 3">
    <name type="scientific">Muraenolepis orangiensis</name>
    <name type="common">Patagonian moray cod</name>
    <dbReference type="NCBI Taxonomy" id="630683"/>
    <lineage>
        <taxon>Eukaryota</taxon>
        <taxon>Metazoa</taxon>
        <taxon>Chordata</taxon>
        <taxon>Craniata</taxon>
        <taxon>Vertebrata</taxon>
        <taxon>Euteleostomi</taxon>
        <taxon>Actinopterygii</taxon>
        <taxon>Neopterygii</taxon>
        <taxon>Teleostei</taxon>
        <taxon>Neoteleostei</taxon>
        <taxon>Acanthomorphata</taxon>
        <taxon>Zeiogadaria</taxon>
        <taxon>Gadariae</taxon>
        <taxon>Gadiformes</taxon>
        <taxon>Muraenolepidoidei</taxon>
        <taxon>Muraenolepididae</taxon>
        <taxon>Muraenolepis</taxon>
    </lineage>
</organism>
<accession>A0A9Q0EJ09</accession>
<dbReference type="AlphaFoldDB" id="A0A9Q0EJ09"/>
<gene>
    <name evidence="2" type="ORF">NHX12_027449</name>
</gene>
<feature type="compositionally biased region" description="Basic and acidic residues" evidence="1">
    <location>
        <begin position="135"/>
        <end position="147"/>
    </location>
</feature>
<evidence type="ECO:0000313" key="3">
    <source>
        <dbReference type="Proteomes" id="UP001148018"/>
    </source>
</evidence>
<feature type="region of interest" description="Disordered" evidence="1">
    <location>
        <begin position="112"/>
        <end position="147"/>
    </location>
</feature>
<comment type="caution">
    <text evidence="2">The sequence shown here is derived from an EMBL/GenBank/DDBJ whole genome shotgun (WGS) entry which is preliminary data.</text>
</comment>
<name>A0A9Q0EJ09_9TELE</name>
<evidence type="ECO:0000256" key="1">
    <source>
        <dbReference type="SAM" id="MobiDB-lite"/>
    </source>
</evidence>
<evidence type="ECO:0000313" key="2">
    <source>
        <dbReference type="EMBL" id="KAJ3605402.1"/>
    </source>
</evidence>
<keyword evidence="3" id="KW-1185">Reference proteome</keyword>
<sequence length="182" mass="19974">MMDLADSAIRKTNSNQGLLLGRHGELLTDAADPMLSLHTNVAALSSKAGAPATSTERSLETLAAQATNTGLNIRAAAWATAEWARESPICESREQFEEALRIIFDPTAPGRKAARGLSNIKQVNPKRKEHRRTPHREDRNSSEITFTREEVPYKRTLARSLCKADLNPGSHRSTSQLVVMSS</sequence>
<protein>
    <submittedName>
        <fullName evidence="2">Uncharacterized protein</fullName>
    </submittedName>
</protein>
<dbReference type="Proteomes" id="UP001148018">
    <property type="component" value="Unassembled WGS sequence"/>
</dbReference>
<feature type="compositionally biased region" description="Basic residues" evidence="1">
    <location>
        <begin position="124"/>
        <end position="134"/>
    </location>
</feature>
<dbReference type="EMBL" id="JANIIK010000043">
    <property type="protein sequence ID" value="KAJ3605402.1"/>
    <property type="molecule type" value="Genomic_DNA"/>
</dbReference>